<dbReference type="EMBL" id="JAPDRP010000032">
    <property type="protein sequence ID" value="KAJ9634524.1"/>
    <property type="molecule type" value="Genomic_DNA"/>
</dbReference>
<comment type="caution">
    <text evidence="1">The sequence shown here is derived from an EMBL/GenBank/DDBJ whole genome shotgun (WGS) entry which is preliminary data.</text>
</comment>
<accession>A0ACC2YGV0</accession>
<proteinExistence type="predicted"/>
<protein>
    <submittedName>
        <fullName evidence="1">Uncharacterized protein</fullName>
    </submittedName>
</protein>
<evidence type="ECO:0000313" key="2">
    <source>
        <dbReference type="Proteomes" id="UP001172680"/>
    </source>
</evidence>
<evidence type="ECO:0000313" key="1">
    <source>
        <dbReference type="EMBL" id="KAJ9634524.1"/>
    </source>
</evidence>
<name>A0ACC2YGV0_9PEZI</name>
<keyword evidence="2" id="KW-1185">Reference proteome</keyword>
<gene>
    <name evidence="1" type="ORF">H2199_008981</name>
</gene>
<sequence length="525" mass="58391">MPITVLPMELLGEVFKNLSIQNAEACRDSAKGTSWASIVQGALDIRLNPVGILGETFSNPVQLLAAMGDTGTILSGSQALNYFVPDSASPESDYDFFAPSTYSSILKMIKALEMGGVKWESVIQKMIDVVTTPRSTSPVPDDVHVTAFYMERLYWFIRRDVYNPRSPDDQDNDWTTKLARKYSDSLRALELVCFAFLGNTPWTWSHRNWTDDQWVYSGPSGARIVVNTSITYGDLRFGVVMRGSVDCGNRCRKVQMMIPRIEDAPSSTIGSPLNTVLKFYSSHVMAVLSGFMAAHLYYTDAIEKKGALWPLNSVCSTTHVEKWSKRGYALAYRGRDSMACPRIRSMADADAKIVSFSDYVTHPELNPRIDAARIPAARKKIKAHLKRIHSLSWIESYGHTSSIIDPIAEAHKASNRLQITEQDQLTKAARTGNTSANVSKRKQCRDILTRDERALAAPYSAFLGQTDVSAWWRETTAERWPMDGQASGSNRKVLSSMLFEAGVAHADRDDGRFARVAGDVQASTI</sequence>
<organism evidence="1 2">
    <name type="scientific">Coniosporium tulheliwenetii</name>
    <dbReference type="NCBI Taxonomy" id="3383036"/>
    <lineage>
        <taxon>Eukaryota</taxon>
        <taxon>Fungi</taxon>
        <taxon>Dikarya</taxon>
        <taxon>Ascomycota</taxon>
        <taxon>Pezizomycotina</taxon>
        <taxon>Dothideomycetes</taxon>
        <taxon>Dothideomycetes incertae sedis</taxon>
        <taxon>Coniosporium</taxon>
    </lineage>
</organism>
<dbReference type="Proteomes" id="UP001172680">
    <property type="component" value="Unassembled WGS sequence"/>
</dbReference>
<reference evidence="1" key="1">
    <citation type="submission" date="2022-10" db="EMBL/GenBank/DDBJ databases">
        <title>Culturing micro-colonial fungi from biological soil crusts in the Mojave desert and describing Neophaeococcomyces mojavensis, and introducing the new genera and species Taxawa tesnikishii.</title>
        <authorList>
            <person name="Kurbessoian T."/>
            <person name="Stajich J.E."/>
        </authorList>
    </citation>
    <scope>NUCLEOTIDE SEQUENCE</scope>
    <source>
        <strain evidence="1">JES_115</strain>
    </source>
</reference>